<dbReference type="Pfam" id="PF02810">
    <property type="entry name" value="SEC-C"/>
    <property type="match status" value="1"/>
</dbReference>
<dbReference type="GO" id="GO:0065002">
    <property type="term" value="P:intracellular protein transmembrane transport"/>
    <property type="evidence" value="ECO:0007669"/>
    <property type="project" value="UniProtKB-UniRule"/>
</dbReference>
<dbReference type="SMART" id="SM00957">
    <property type="entry name" value="SecA_DEAD"/>
    <property type="match status" value="1"/>
</dbReference>
<dbReference type="InterPro" id="IPR014018">
    <property type="entry name" value="SecA_motor_DEAD"/>
</dbReference>
<dbReference type="FunFam" id="1.10.3060.10:FF:000001">
    <property type="entry name" value="Preprotein translocase subunit SecA"/>
    <property type="match status" value="1"/>
</dbReference>
<evidence type="ECO:0000256" key="15">
    <source>
        <dbReference type="HAMAP-Rule" id="MF_01382"/>
    </source>
</evidence>
<dbReference type="GO" id="GO:0017038">
    <property type="term" value="P:protein import"/>
    <property type="evidence" value="ECO:0007669"/>
    <property type="project" value="InterPro"/>
</dbReference>
<keyword evidence="13 15" id="KW-0811">Translocation</keyword>
<evidence type="ECO:0000256" key="4">
    <source>
        <dbReference type="ARBA" id="ARBA00022475"/>
    </source>
</evidence>
<dbReference type="GO" id="GO:0006605">
    <property type="term" value="P:protein targeting"/>
    <property type="evidence" value="ECO:0007669"/>
    <property type="project" value="UniProtKB-UniRule"/>
</dbReference>
<feature type="domain" description="Helicase ATP-binding" evidence="18">
    <location>
        <begin position="89"/>
        <end position="247"/>
    </location>
</feature>
<keyword evidence="9" id="KW-0862">Zinc</keyword>
<evidence type="ECO:0000313" key="21">
    <source>
        <dbReference type="EMBL" id="TRY14973.1"/>
    </source>
</evidence>
<dbReference type="NCBIfam" id="NF009538">
    <property type="entry name" value="PRK12904.1"/>
    <property type="match status" value="1"/>
</dbReference>
<dbReference type="InterPro" id="IPR014001">
    <property type="entry name" value="Helicase_ATP-bd"/>
</dbReference>
<organism evidence="21 22">
    <name type="scientific">Shewanella hanedai</name>
    <name type="common">Alteromonas hanedai</name>
    <dbReference type="NCBI Taxonomy" id="25"/>
    <lineage>
        <taxon>Bacteria</taxon>
        <taxon>Pseudomonadati</taxon>
        <taxon>Pseudomonadota</taxon>
        <taxon>Gammaproteobacteria</taxon>
        <taxon>Alteromonadales</taxon>
        <taxon>Shewanellaceae</taxon>
        <taxon>Shewanella</taxon>
    </lineage>
</organism>
<dbReference type="Pfam" id="PF07516">
    <property type="entry name" value="SecA_SW"/>
    <property type="match status" value="1"/>
</dbReference>
<evidence type="ECO:0000259" key="19">
    <source>
        <dbReference type="PROSITE" id="PS51194"/>
    </source>
</evidence>
<dbReference type="InterPro" id="IPR020937">
    <property type="entry name" value="SecA_CS"/>
</dbReference>
<dbReference type="PRINTS" id="PR00906">
    <property type="entry name" value="SECA"/>
</dbReference>
<dbReference type="PROSITE" id="PS01312">
    <property type="entry name" value="SECA"/>
    <property type="match status" value="1"/>
</dbReference>
<comment type="cofactor">
    <cofactor evidence="1">
        <name>Zn(2+)</name>
        <dbReference type="ChEBI" id="CHEBI:29105"/>
    </cofactor>
</comment>
<dbReference type="InterPro" id="IPR011130">
    <property type="entry name" value="SecA_preprotein_X-link_dom"/>
</dbReference>
<comment type="catalytic activity">
    <reaction evidence="15">
        <text>ATP + H2O + cellular proteinSide 1 = ADP + phosphate + cellular proteinSide 2.</text>
        <dbReference type="EC" id="7.4.2.8"/>
    </reaction>
</comment>
<proteinExistence type="inferred from homology"/>
<feature type="binding site" evidence="15">
    <location>
        <position position="87"/>
    </location>
    <ligand>
        <name>ATP</name>
        <dbReference type="ChEBI" id="CHEBI:30616"/>
    </ligand>
</feature>
<evidence type="ECO:0000256" key="13">
    <source>
        <dbReference type="ARBA" id="ARBA00023010"/>
    </source>
</evidence>
<dbReference type="InterPro" id="IPR004027">
    <property type="entry name" value="SEC_C_motif"/>
</dbReference>
<comment type="function">
    <text evidence="15">Part of the Sec protein translocase complex. Interacts with the SecYEG preprotein conducting channel. Has a central role in coupling the hydrolysis of ATP to the transfer of proteins into and across the cell membrane, serving both as a receptor for the preprotein-SecB complex and as an ATP-driven molecular motor driving the stepwise translocation of polypeptide chains across the membrane.</text>
</comment>
<dbReference type="RefSeq" id="WP_143564078.1">
    <property type="nucleotide sequence ID" value="NZ_BMPL01000026.1"/>
</dbReference>
<dbReference type="Pfam" id="PF21090">
    <property type="entry name" value="P-loop_SecA"/>
    <property type="match status" value="1"/>
</dbReference>
<feature type="binding site" evidence="15">
    <location>
        <position position="512"/>
    </location>
    <ligand>
        <name>ATP</name>
        <dbReference type="ChEBI" id="CHEBI:30616"/>
    </ligand>
</feature>
<dbReference type="FunFam" id="3.90.1440.10:FF:000001">
    <property type="entry name" value="Preprotein translocase subunit SecA"/>
    <property type="match status" value="1"/>
</dbReference>
<dbReference type="GO" id="GO:0008564">
    <property type="term" value="F:protein-exporting ATPase activity"/>
    <property type="evidence" value="ECO:0007669"/>
    <property type="project" value="UniProtKB-EC"/>
</dbReference>
<evidence type="ECO:0000256" key="6">
    <source>
        <dbReference type="ARBA" id="ARBA00022519"/>
    </source>
</evidence>
<feature type="binding site" evidence="15">
    <location>
        <begin position="105"/>
        <end position="109"/>
    </location>
    <ligand>
        <name>ATP</name>
        <dbReference type="ChEBI" id="CHEBI:30616"/>
    </ligand>
</feature>
<keyword evidence="10 15" id="KW-0067">ATP-binding</keyword>
<protein>
    <recommendedName>
        <fullName evidence="15 16">Protein translocase subunit SecA</fullName>
        <ecNumber evidence="15">7.4.2.8</ecNumber>
    </recommendedName>
</protein>
<evidence type="ECO:0000259" key="18">
    <source>
        <dbReference type="PROSITE" id="PS51192"/>
    </source>
</evidence>
<keyword evidence="6" id="KW-0997">Cell inner membrane</keyword>
<evidence type="ECO:0000256" key="16">
    <source>
        <dbReference type="RuleBase" id="RU003874"/>
    </source>
</evidence>
<dbReference type="InterPro" id="IPR001650">
    <property type="entry name" value="Helicase_C-like"/>
</dbReference>
<comment type="subunit">
    <text evidence="15">Monomer and homodimer. Part of the essential Sec protein translocation apparatus which comprises SecA, SecYEG and auxiliary proteins SecDF-YajC and YidC.</text>
</comment>
<dbReference type="SUPFAM" id="SSF81767">
    <property type="entry name" value="Pre-protein crosslinking domain of SecA"/>
    <property type="match status" value="1"/>
</dbReference>
<evidence type="ECO:0000256" key="10">
    <source>
        <dbReference type="ARBA" id="ARBA00022840"/>
    </source>
</evidence>
<evidence type="ECO:0000256" key="5">
    <source>
        <dbReference type="ARBA" id="ARBA00022490"/>
    </source>
</evidence>
<keyword evidence="3 15" id="KW-0813">Transport</keyword>
<feature type="domain" description="Helicase C-terminal" evidence="19">
    <location>
        <begin position="437"/>
        <end position="635"/>
    </location>
</feature>
<comment type="caution">
    <text evidence="21">The sequence shown here is derived from an EMBL/GenBank/DDBJ whole genome shotgun (WGS) entry which is preliminary data.</text>
</comment>
<dbReference type="NCBIfam" id="TIGR00963">
    <property type="entry name" value="secA"/>
    <property type="match status" value="1"/>
</dbReference>
<keyword evidence="8 15" id="KW-0547">Nucleotide-binding</keyword>
<dbReference type="InterPro" id="IPR036266">
    <property type="entry name" value="SecA_Wing/Scaffold_sf"/>
</dbReference>
<keyword evidence="14 15" id="KW-0472">Membrane</keyword>
<dbReference type="InterPro" id="IPR036670">
    <property type="entry name" value="SecA_X-link_sf"/>
</dbReference>
<dbReference type="FunFam" id="3.40.50.300:FF:000113">
    <property type="entry name" value="Preprotein translocase subunit SecA"/>
    <property type="match status" value="1"/>
</dbReference>
<keyword evidence="12 15" id="KW-1278">Translocase</keyword>
<evidence type="ECO:0000313" key="22">
    <source>
        <dbReference type="Proteomes" id="UP000318126"/>
    </source>
</evidence>
<evidence type="ECO:0000256" key="11">
    <source>
        <dbReference type="ARBA" id="ARBA00022927"/>
    </source>
</evidence>
<evidence type="ECO:0000256" key="3">
    <source>
        <dbReference type="ARBA" id="ARBA00022448"/>
    </source>
</evidence>
<dbReference type="Gene3D" id="1.10.3060.10">
    <property type="entry name" value="Helical scaffold and wing domains of SecA"/>
    <property type="match status" value="1"/>
</dbReference>
<keyword evidence="7" id="KW-0479">Metal-binding</keyword>
<evidence type="ECO:0000256" key="9">
    <source>
        <dbReference type="ARBA" id="ARBA00022833"/>
    </source>
</evidence>
<dbReference type="CDD" id="cd17928">
    <property type="entry name" value="DEXDc_SecA"/>
    <property type="match status" value="1"/>
</dbReference>
<comment type="similarity">
    <text evidence="2 15 16">Belongs to the SecA family.</text>
</comment>
<dbReference type="GO" id="GO:0005524">
    <property type="term" value="F:ATP binding"/>
    <property type="evidence" value="ECO:0007669"/>
    <property type="project" value="UniProtKB-UniRule"/>
</dbReference>
<evidence type="ECO:0000256" key="17">
    <source>
        <dbReference type="SAM" id="MobiDB-lite"/>
    </source>
</evidence>
<dbReference type="Pfam" id="PF01043">
    <property type="entry name" value="SecA_PP_bind"/>
    <property type="match status" value="1"/>
</dbReference>
<feature type="region of interest" description="Disordered" evidence="17">
    <location>
        <begin position="867"/>
        <end position="897"/>
    </location>
</feature>
<dbReference type="PROSITE" id="PS51192">
    <property type="entry name" value="HELICASE_ATP_BIND_1"/>
    <property type="match status" value="1"/>
</dbReference>
<comment type="subcellular location">
    <subcellularLocation>
        <location evidence="15">Cell membrane</location>
        <topology evidence="15">Peripheral membrane protein</topology>
        <orientation evidence="15">Cytoplasmic side</orientation>
    </subcellularLocation>
    <subcellularLocation>
        <location evidence="15">Cytoplasm</location>
    </subcellularLocation>
    <text evidence="15">Distribution is 50-50.</text>
</comment>
<sequence>MFGKLLTKLFGSRNDRTLKSLGKNVAKINLLEDDYEKLTDAELKDKTSDFRDRLEKGETLDDVMPEAFAVVREASKRVFDMRHFDVQMLGGMILDSNRIAEMRTGEGKTLTATLPAYLNGLSGKGVHVITVNDYLARRDAENNRPLFEFLGLSVGINVAGLGQQEKKDAYNSDITYGTNNEFGFDYLRDNMAFSPAERVQRPLHYALIDEVDSILIDEARTPLIISGAAEDSSELYTKINTLIPHLIRQEKEDTEEVIGEGDYSIDEKAKQVHMTERGQEKVEVLLTERGMLAEGDSLYSAANISLLHHVNAALRAHTLFEKDVDYIVQDNEVIIVDEHTGRTMPGRRWSEGLHQAVEAKEGVHIQNENQTLASITFQNFFRQYEKLAGMTGTADTEAFEFQHIYGLDTVVVPTNRPMVRKDHADLVFLTPDEKYAAIIEDIQGCRERGQPVLVGTVSIEQSELLARLMQKEKIPHEVLNAKFHEREADIVAQAGRIGAVTIATNMAGRGTDIVLGGNWNMEIDALDNPTAEQKLKIRTDWQVRHDEVVAAGGLHILGTERHESRRIDNQLRGRSGRQGDAGSSRFYLSMEDSLMRIFASERVSSMMKKLGMEQGEAIEHPWVSRAIENAQRKVEARNFDIRKQLLEFDDVANDQRQVVYAQRNELMDAESIQDTIVNIQADVVNGVIDQYIPQQSVEELWDIPGLETRLMQEYGMKMPVQEWLDSESDLHEETLRERIVDTWVKSYQAKEEMVGEPVLRQFEKAVMLQTLDGLWKEHLSAMDHLRQGIHLRGYAQKNPKQEYKRESFELFQQMLESLKHDVISVLSKVQVQAQSDVEEMEERRRQEDAKIQRDYQHAAAEALVGAEEAESLAGHTPKVREGEKVGRNDACPCGSGRKYKQCHGKLT</sequence>
<keyword evidence="4 15" id="KW-1003">Cell membrane</keyword>
<dbReference type="GO" id="GO:0005829">
    <property type="term" value="C:cytosol"/>
    <property type="evidence" value="ECO:0007669"/>
    <property type="project" value="TreeGrafter"/>
</dbReference>
<dbReference type="SUPFAM" id="SSF81886">
    <property type="entry name" value="Helical scaffold and wing domains of SecA"/>
    <property type="match status" value="1"/>
</dbReference>
<dbReference type="EMBL" id="VKGK01000007">
    <property type="protein sequence ID" value="TRY14973.1"/>
    <property type="molecule type" value="Genomic_DNA"/>
</dbReference>
<dbReference type="PROSITE" id="PS51196">
    <property type="entry name" value="SECA_MOTOR_DEAD"/>
    <property type="match status" value="1"/>
</dbReference>
<dbReference type="PANTHER" id="PTHR30612">
    <property type="entry name" value="SECA INNER MEMBRANE COMPONENT OF SEC PROTEIN SECRETION SYSTEM"/>
    <property type="match status" value="1"/>
</dbReference>
<dbReference type="SUPFAM" id="SSF52540">
    <property type="entry name" value="P-loop containing nucleoside triphosphate hydrolases"/>
    <property type="match status" value="2"/>
</dbReference>
<evidence type="ECO:0000256" key="2">
    <source>
        <dbReference type="ARBA" id="ARBA00007650"/>
    </source>
</evidence>
<dbReference type="AlphaFoldDB" id="A0A553JR86"/>
<dbReference type="GO" id="GO:0005886">
    <property type="term" value="C:plasma membrane"/>
    <property type="evidence" value="ECO:0007669"/>
    <property type="project" value="UniProtKB-SubCell"/>
</dbReference>
<evidence type="ECO:0000259" key="20">
    <source>
        <dbReference type="PROSITE" id="PS51196"/>
    </source>
</evidence>
<name>A0A553JR86_SHEHA</name>
<evidence type="ECO:0000256" key="14">
    <source>
        <dbReference type="ARBA" id="ARBA00023136"/>
    </source>
</evidence>
<accession>A0A553JR86</accession>
<evidence type="ECO:0000256" key="12">
    <source>
        <dbReference type="ARBA" id="ARBA00022967"/>
    </source>
</evidence>
<dbReference type="PANTHER" id="PTHR30612:SF0">
    <property type="entry name" value="CHLOROPLAST PROTEIN-TRANSPORTING ATPASE"/>
    <property type="match status" value="1"/>
</dbReference>
<dbReference type="Proteomes" id="UP000318126">
    <property type="component" value="Unassembled WGS sequence"/>
</dbReference>
<dbReference type="SMART" id="SM00958">
    <property type="entry name" value="SecA_PP_bind"/>
    <property type="match status" value="1"/>
</dbReference>
<keyword evidence="11 15" id="KW-0653">Protein transport</keyword>
<dbReference type="Pfam" id="PF07517">
    <property type="entry name" value="SecA_DEAD"/>
    <property type="match status" value="1"/>
</dbReference>
<dbReference type="InterPro" id="IPR000185">
    <property type="entry name" value="SecA"/>
</dbReference>
<dbReference type="InterPro" id="IPR011116">
    <property type="entry name" value="SecA_Wing/Scaffold"/>
</dbReference>
<dbReference type="GO" id="GO:0031522">
    <property type="term" value="C:cell envelope Sec protein transport complex"/>
    <property type="evidence" value="ECO:0007669"/>
    <property type="project" value="TreeGrafter"/>
</dbReference>
<dbReference type="Gene3D" id="3.40.50.300">
    <property type="entry name" value="P-loop containing nucleotide triphosphate hydrolases"/>
    <property type="match status" value="2"/>
</dbReference>
<evidence type="ECO:0000256" key="8">
    <source>
        <dbReference type="ARBA" id="ARBA00022741"/>
    </source>
</evidence>
<dbReference type="CDD" id="cd18803">
    <property type="entry name" value="SF2_C_secA"/>
    <property type="match status" value="1"/>
</dbReference>
<keyword evidence="5 15" id="KW-0963">Cytoplasm</keyword>
<evidence type="ECO:0000256" key="1">
    <source>
        <dbReference type="ARBA" id="ARBA00001947"/>
    </source>
</evidence>
<evidence type="ECO:0000256" key="7">
    <source>
        <dbReference type="ARBA" id="ARBA00022723"/>
    </source>
</evidence>
<dbReference type="InterPro" id="IPR011115">
    <property type="entry name" value="SecA_DEAD"/>
</dbReference>
<dbReference type="OrthoDB" id="9805579at2"/>
<feature type="compositionally biased region" description="Basic and acidic residues" evidence="17">
    <location>
        <begin position="878"/>
        <end position="887"/>
    </location>
</feature>
<dbReference type="GO" id="GO:0046872">
    <property type="term" value="F:metal ion binding"/>
    <property type="evidence" value="ECO:0007669"/>
    <property type="project" value="UniProtKB-KW"/>
</dbReference>
<dbReference type="HAMAP" id="MF_01382">
    <property type="entry name" value="SecA"/>
    <property type="match status" value="1"/>
</dbReference>
<gene>
    <name evidence="15 21" type="primary">secA</name>
    <name evidence="21" type="ORF">FN961_08255</name>
</gene>
<dbReference type="GO" id="GO:0043952">
    <property type="term" value="P:protein transport by the Sec complex"/>
    <property type="evidence" value="ECO:0007669"/>
    <property type="project" value="UniProtKB-ARBA"/>
</dbReference>
<dbReference type="PROSITE" id="PS51194">
    <property type="entry name" value="HELICASE_CTER"/>
    <property type="match status" value="1"/>
</dbReference>
<dbReference type="InterPro" id="IPR027417">
    <property type="entry name" value="P-loop_NTPase"/>
</dbReference>
<dbReference type="EC" id="7.4.2.8" evidence="15"/>
<reference evidence="22" key="1">
    <citation type="submission" date="2019-07" db="EMBL/GenBank/DDBJ databases">
        <title>Shewanella sp. YLB-08 draft genomic sequence.</title>
        <authorList>
            <person name="Yu L."/>
        </authorList>
    </citation>
    <scope>NUCLEOTIDE SEQUENCE [LARGE SCALE GENOMIC DNA]</scope>
    <source>
        <strain evidence="22">JCM 20706</strain>
    </source>
</reference>
<keyword evidence="22" id="KW-1185">Reference proteome</keyword>
<feature type="domain" description="SecA family profile" evidence="20">
    <location>
        <begin position="3"/>
        <end position="619"/>
    </location>
</feature>
<dbReference type="Gene3D" id="3.90.1440.10">
    <property type="entry name" value="SecA, preprotein cross-linking domain"/>
    <property type="match status" value="1"/>
</dbReference>
<dbReference type="InterPro" id="IPR044722">
    <property type="entry name" value="SecA_SF2_C"/>
</dbReference>